<dbReference type="InterPro" id="IPR029787">
    <property type="entry name" value="Nucleotide_cyclase"/>
</dbReference>
<dbReference type="Gene3D" id="3.40.50.2300">
    <property type="match status" value="1"/>
</dbReference>
<dbReference type="RefSeq" id="WP_126580747.1">
    <property type="nucleotide sequence ID" value="NZ_BIFR01000001.1"/>
</dbReference>
<protein>
    <recommendedName>
        <fullName evidence="7">Diguanylate cyclase response regulator</fullName>
    </recommendedName>
</protein>
<evidence type="ECO:0000259" key="3">
    <source>
        <dbReference type="PROSITE" id="PS50110"/>
    </source>
</evidence>
<dbReference type="GO" id="GO:0000160">
    <property type="term" value="P:phosphorelay signal transduction system"/>
    <property type="evidence" value="ECO:0007669"/>
    <property type="project" value="InterPro"/>
</dbReference>
<sequence length="347" mass="39139">MPSILVLENDGWITNVINDHLKGEDYQAVMACTDEDAVQFAFRETPCLILLDATLENANCLRMVQRLRDHPKCMHIPIIMVGATTPNTLAEKVCAYEAGVDSYLCKPLILEELLVQVQRQIQRLQQHMLSPLTRLPGGLQLERAIEQKVKNVVPWSVLYLDLDNFKAFNDVYGFLAGNNMILLVGNICQRMVYEYGNPEDFVGHVGGDDFVIVSTPEREKMLCRQILSHYNEESAVLYRREDLERGTISGVDRKGRPYQFPLVSLSIGVVSDHLCCSHTADEVGTLTAEAKRLAKQSSNNISHISLEWGKKYLQSFSSQSPPSFHFANHAGRNPFRLPEEGIVAEYK</sequence>
<feature type="modified residue" description="4-aspartylphosphate" evidence="2">
    <location>
        <position position="52"/>
    </location>
</feature>
<dbReference type="PANTHER" id="PTHR44591">
    <property type="entry name" value="STRESS RESPONSE REGULATOR PROTEIN 1"/>
    <property type="match status" value="1"/>
</dbReference>
<dbReference type="InterPro" id="IPR011006">
    <property type="entry name" value="CheY-like_superfamily"/>
</dbReference>
<keyword evidence="1 2" id="KW-0597">Phosphoprotein</keyword>
<dbReference type="NCBIfam" id="TIGR00254">
    <property type="entry name" value="GGDEF"/>
    <property type="match status" value="1"/>
</dbReference>
<dbReference type="Gene3D" id="3.30.70.270">
    <property type="match status" value="1"/>
</dbReference>
<dbReference type="OrthoDB" id="9813903at2"/>
<feature type="domain" description="GGDEF" evidence="4">
    <location>
        <begin position="153"/>
        <end position="307"/>
    </location>
</feature>
<dbReference type="Proteomes" id="UP000287352">
    <property type="component" value="Unassembled WGS sequence"/>
</dbReference>
<dbReference type="InterPro" id="IPR043128">
    <property type="entry name" value="Rev_trsase/Diguanyl_cyclase"/>
</dbReference>
<dbReference type="EMBL" id="BIFR01000001">
    <property type="protein sequence ID" value="GCE13197.1"/>
    <property type="molecule type" value="Genomic_DNA"/>
</dbReference>
<reference evidence="6" key="1">
    <citation type="submission" date="2018-12" db="EMBL/GenBank/DDBJ databases">
        <title>Tengunoibacter tsumagoiensis gen. nov., sp. nov., Dictyobacter kobayashii sp. nov., D. alpinus sp. nov., and D. joshuensis sp. nov. and description of Dictyobacteraceae fam. nov. within the order Ktedonobacterales isolated from Tengu-no-mugimeshi.</title>
        <authorList>
            <person name="Wang C.M."/>
            <person name="Zheng Y."/>
            <person name="Sakai Y."/>
            <person name="Toyoda A."/>
            <person name="Minakuchi Y."/>
            <person name="Abe K."/>
            <person name="Yokota A."/>
            <person name="Yabe S."/>
        </authorList>
    </citation>
    <scope>NUCLEOTIDE SEQUENCE [LARGE SCALE GENOMIC DNA]</scope>
    <source>
        <strain evidence="6">Uno3</strain>
    </source>
</reference>
<keyword evidence="6" id="KW-1185">Reference proteome</keyword>
<accession>A0A402A220</accession>
<dbReference type="Pfam" id="PF00072">
    <property type="entry name" value="Response_reg"/>
    <property type="match status" value="1"/>
</dbReference>
<dbReference type="InterPro" id="IPR001789">
    <property type="entry name" value="Sig_transdc_resp-reg_receiver"/>
</dbReference>
<organism evidence="5 6">
    <name type="scientific">Tengunoibacter tsumagoiensis</name>
    <dbReference type="NCBI Taxonomy" id="2014871"/>
    <lineage>
        <taxon>Bacteria</taxon>
        <taxon>Bacillati</taxon>
        <taxon>Chloroflexota</taxon>
        <taxon>Ktedonobacteria</taxon>
        <taxon>Ktedonobacterales</taxon>
        <taxon>Dictyobacteraceae</taxon>
        <taxon>Tengunoibacter</taxon>
    </lineage>
</organism>
<evidence type="ECO:0008006" key="7">
    <source>
        <dbReference type="Google" id="ProtNLM"/>
    </source>
</evidence>
<evidence type="ECO:0000256" key="1">
    <source>
        <dbReference type="ARBA" id="ARBA00022553"/>
    </source>
</evidence>
<dbReference type="SUPFAM" id="SSF52172">
    <property type="entry name" value="CheY-like"/>
    <property type="match status" value="1"/>
</dbReference>
<dbReference type="AlphaFoldDB" id="A0A402A220"/>
<dbReference type="SMART" id="SM00448">
    <property type="entry name" value="REC"/>
    <property type="match status" value="1"/>
</dbReference>
<evidence type="ECO:0000256" key="2">
    <source>
        <dbReference type="PROSITE-ProRule" id="PRU00169"/>
    </source>
</evidence>
<evidence type="ECO:0000259" key="4">
    <source>
        <dbReference type="PROSITE" id="PS50887"/>
    </source>
</evidence>
<dbReference type="PROSITE" id="PS50887">
    <property type="entry name" value="GGDEF"/>
    <property type="match status" value="1"/>
</dbReference>
<dbReference type="Pfam" id="PF00990">
    <property type="entry name" value="GGDEF"/>
    <property type="match status" value="1"/>
</dbReference>
<proteinExistence type="predicted"/>
<dbReference type="InterPro" id="IPR050595">
    <property type="entry name" value="Bact_response_regulator"/>
</dbReference>
<dbReference type="PROSITE" id="PS50110">
    <property type="entry name" value="RESPONSE_REGULATORY"/>
    <property type="match status" value="1"/>
</dbReference>
<evidence type="ECO:0000313" key="6">
    <source>
        <dbReference type="Proteomes" id="UP000287352"/>
    </source>
</evidence>
<gene>
    <name evidence="5" type="ORF">KTT_30560</name>
</gene>
<feature type="domain" description="Response regulatory" evidence="3">
    <location>
        <begin position="3"/>
        <end position="121"/>
    </location>
</feature>
<dbReference type="PANTHER" id="PTHR44591:SF3">
    <property type="entry name" value="RESPONSE REGULATORY DOMAIN-CONTAINING PROTEIN"/>
    <property type="match status" value="1"/>
</dbReference>
<dbReference type="SUPFAM" id="SSF55073">
    <property type="entry name" value="Nucleotide cyclase"/>
    <property type="match status" value="1"/>
</dbReference>
<comment type="caution">
    <text evidence="5">The sequence shown here is derived from an EMBL/GenBank/DDBJ whole genome shotgun (WGS) entry which is preliminary data.</text>
</comment>
<dbReference type="SMART" id="SM00267">
    <property type="entry name" value="GGDEF"/>
    <property type="match status" value="1"/>
</dbReference>
<dbReference type="InterPro" id="IPR000160">
    <property type="entry name" value="GGDEF_dom"/>
</dbReference>
<name>A0A402A220_9CHLR</name>
<evidence type="ECO:0000313" key="5">
    <source>
        <dbReference type="EMBL" id="GCE13197.1"/>
    </source>
</evidence>
<dbReference type="CDD" id="cd01949">
    <property type="entry name" value="GGDEF"/>
    <property type="match status" value="1"/>
</dbReference>